<dbReference type="EMBL" id="CP048000">
    <property type="protein sequence ID" value="QHQ62895.1"/>
    <property type="molecule type" value="Genomic_DNA"/>
</dbReference>
<dbReference type="Gene3D" id="3.30.565.40">
    <property type="entry name" value="Fervidobacterium nodosum Rt17-B1 like"/>
    <property type="match status" value="1"/>
</dbReference>
<dbReference type="Pfam" id="PF11738">
    <property type="entry name" value="DUF3298"/>
    <property type="match status" value="1"/>
</dbReference>
<organism evidence="3 4">
    <name type="scientific">Anaerocolumna sedimenticola</name>
    <dbReference type="NCBI Taxonomy" id="2696063"/>
    <lineage>
        <taxon>Bacteria</taxon>
        <taxon>Bacillati</taxon>
        <taxon>Bacillota</taxon>
        <taxon>Clostridia</taxon>
        <taxon>Lachnospirales</taxon>
        <taxon>Lachnospiraceae</taxon>
        <taxon>Anaerocolumna</taxon>
    </lineage>
</organism>
<dbReference type="RefSeq" id="WP_161839717.1">
    <property type="nucleotide sequence ID" value="NZ_CP048000.1"/>
</dbReference>
<proteinExistence type="predicted"/>
<feature type="domain" description="Deacetylase PdaC" evidence="2">
    <location>
        <begin position="25"/>
        <end position="119"/>
    </location>
</feature>
<dbReference type="InterPro" id="IPR025303">
    <property type="entry name" value="PdaC"/>
</dbReference>
<dbReference type="InterPro" id="IPR037126">
    <property type="entry name" value="PdaC/RsiV-like_sf"/>
</dbReference>
<keyword evidence="4" id="KW-1185">Reference proteome</keyword>
<evidence type="ECO:0000259" key="1">
    <source>
        <dbReference type="Pfam" id="PF11738"/>
    </source>
</evidence>
<evidence type="ECO:0000259" key="2">
    <source>
        <dbReference type="Pfam" id="PF13739"/>
    </source>
</evidence>
<sequence>MTSYTLTVNEHKIKKDMYYKGHLILTYTIKYPKFVSDKFKLFVTKLNLFYKAEASMYRRTQVMKLYQMAMDDYENSIANDFPVHEYEVYVEFHVTYNKNCTLSLYFDRYEYTGGAHGMTYRSSDTWDLQKGTRMELRDFFPDKENYTESIQQDIIHMIKGERKNDNTMFFDDYADLVKENFNAKNFYLSNEGVVIYYQLYEIAPYASGIQTFTIPYSKGAEPSC</sequence>
<dbReference type="KEGG" id="anr:Ana3638_20675"/>
<reference evidence="3 4" key="1">
    <citation type="submission" date="2020-01" db="EMBL/GenBank/DDBJ databases">
        <title>Genome analysis of Anaerocolumna sp. CBA3638.</title>
        <authorList>
            <person name="Kim J."/>
            <person name="Roh S.W."/>
        </authorList>
    </citation>
    <scope>NUCLEOTIDE SEQUENCE [LARGE SCALE GENOMIC DNA]</scope>
    <source>
        <strain evidence="3 4">CBA3638</strain>
    </source>
</reference>
<dbReference type="Pfam" id="PF13739">
    <property type="entry name" value="PdaC"/>
    <property type="match status" value="1"/>
</dbReference>
<protein>
    <submittedName>
        <fullName evidence="3">DUF4163 domain-containing protein</fullName>
    </submittedName>
</protein>
<name>A0A6P1TTY3_9FIRM</name>
<evidence type="ECO:0000313" key="3">
    <source>
        <dbReference type="EMBL" id="QHQ62895.1"/>
    </source>
</evidence>
<gene>
    <name evidence="3" type="ORF">Ana3638_20675</name>
</gene>
<dbReference type="InterPro" id="IPR021729">
    <property type="entry name" value="DUF3298"/>
</dbReference>
<dbReference type="AlphaFoldDB" id="A0A6P1TTY3"/>
<evidence type="ECO:0000313" key="4">
    <source>
        <dbReference type="Proteomes" id="UP000464314"/>
    </source>
</evidence>
<dbReference type="Gene3D" id="3.90.640.20">
    <property type="entry name" value="Heat-shock cognate protein, ATPase"/>
    <property type="match status" value="1"/>
</dbReference>
<feature type="domain" description="DUF3298" evidence="1">
    <location>
        <begin position="138"/>
        <end position="217"/>
    </location>
</feature>
<accession>A0A6P1TTY3</accession>
<dbReference type="Proteomes" id="UP000464314">
    <property type="component" value="Chromosome"/>
</dbReference>